<accession>A0A397T5N8</accession>
<dbReference type="EMBL" id="QKYT01000110">
    <property type="protein sequence ID" value="RIA93162.1"/>
    <property type="molecule type" value="Genomic_DNA"/>
</dbReference>
<evidence type="ECO:0000313" key="2">
    <source>
        <dbReference type="Proteomes" id="UP000265703"/>
    </source>
</evidence>
<comment type="caution">
    <text evidence="1">The sequence shown here is derived from an EMBL/GenBank/DDBJ whole genome shotgun (WGS) entry which is preliminary data.</text>
</comment>
<organism evidence="1 2">
    <name type="scientific">Glomus cerebriforme</name>
    <dbReference type="NCBI Taxonomy" id="658196"/>
    <lineage>
        <taxon>Eukaryota</taxon>
        <taxon>Fungi</taxon>
        <taxon>Fungi incertae sedis</taxon>
        <taxon>Mucoromycota</taxon>
        <taxon>Glomeromycotina</taxon>
        <taxon>Glomeromycetes</taxon>
        <taxon>Glomerales</taxon>
        <taxon>Glomeraceae</taxon>
        <taxon>Glomus</taxon>
    </lineage>
</organism>
<dbReference type="AlphaFoldDB" id="A0A397T5N8"/>
<evidence type="ECO:0000313" key="1">
    <source>
        <dbReference type="EMBL" id="RIA93162.1"/>
    </source>
</evidence>
<gene>
    <name evidence="1" type="ORF">C1645_819799</name>
</gene>
<proteinExistence type="predicted"/>
<reference evidence="1 2" key="1">
    <citation type="submission" date="2018-06" db="EMBL/GenBank/DDBJ databases">
        <title>Comparative genomics reveals the genomic features of Rhizophagus irregularis, R. cerebriforme, R. diaphanum and Gigaspora rosea, and their symbiotic lifestyle signature.</title>
        <authorList>
            <person name="Morin E."/>
            <person name="San Clemente H."/>
            <person name="Chen E.C.H."/>
            <person name="De La Providencia I."/>
            <person name="Hainaut M."/>
            <person name="Kuo A."/>
            <person name="Kohler A."/>
            <person name="Murat C."/>
            <person name="Tang N."/>
            <person name="Roy S."/>
            <person name="Loubradou J."/>
            <person name="Henrissat B."/>
            <person name="Grigoriev I.V."/>
            <person name="Corradi N."/>
            <person name="Roux C."/>
            <person name="Martin F.M."/>
        </authorList>
    </citation>
    <scope>NUCLEOTIDE SEQUENCE [LARGE SCALE GENOMIC DNA]</scope>
    <source>
        <strain evidence="1 2">DAOM 227022</strain>
    </source>
</reference>
<name>A0A397T5N8_9GLOM</name>
<dbReference type="Proteomes" id="UP000265703">
    <property type="component" value="Unassembled WGS sequence"/>
</dbReference>
<protein>
    <submittedName>
        <fullName evidence="1">Uncharacterized protein</fullName>
    </submittedName>
</protein>
<keyword evidence="2" id="KW-1185">Reference proteome</keyword>
<sequence>MYFIKSNKLKIVGSQNVNSELPISKFQKTEVWLQTSILKVQVFRYGTSK</sequence>